<proteinExistence type="predicted"/>
<keyword evidence="1" id="KW-0812">Transmembrane</keyword>
<accession>A0A7S7NWG4</accession>
<keyword evidence="3" id="KW-1185">Reference proteome</keyword>
<feature type="transmembrane region" description="Helical" evidence="1">
    <location>
        <begin position="32"/>
        <end position="52"/>
    </location>
</feature>
<feature type="transmembrane region" description="Helical" evidence="1">
    <location>
        <begin position="7"/>
        <end position="26"/>
    </location>
</feature>
<dbReference type="KEGG" id="pfer:IRI77_14235"/>
<protein>
    <submittedName>
        <fullName evidence="2">Uncharacterized protein</fullName>
    </submittedName>
</protein>
<evidence type="ECO:0000256" key="1">
    <source>
        <dbReference type="SAM" id="Phobius"/>
    </source>
</evidence>
<organism evidence="2 3">
    <name type="scientific">Paludibaculum fermentans</name>
    <dbReference type="NCBI Taxonomy" id="1473598"/>
    <lineage>
        <taxon>Bacteria</taxon>
        <taxon>Pseudomonadati</taxon>
        <taxon>Acidobacteriota</taxon>
        <taxon>Terriglobia</taxon>
        <taxon>Bryobacterales</taxon>
        <taxon>Bryobacteraceae</taxon>
        <taxon>Paludibaculum</taxon>
    </lineage>
</organism>
<gene>
    <name evidence="2" type="ORF">IRI77_14235</name>
</gene>
<keyword evidence="1" id="KW-0472">Membrane</keyword>
<dbReference type="EMBL" id="CP063849">
    <property type="protein sequence ID" value="QOY91053.1"/>
    <property type="molecule type" value="Genomic_DNA"/>
</dbReference>
<dbReference type="AlphaFoldDB" id="A0A7S7NWG4"/>
<reference evidence="2 3" key="1">
    <citation type="submission" date="2020-10" db="EMBL/GenBank/DDBJ databases">
        <title>Complete genome sequence of Paludibaculum fermentans P105T, a facultatively anaerobic acidobacterium capable of dissimilatory Fe(III) reduction.</title>
        <authorList>
            <person name="Dedysh S.N."/>
            <person name="Beletsky A.V."/>
            <person name="Kulichevskaya I.S."/>
            <person name="Mardanov A.V."/>
            <person name="Ravin N.V."/>
        </authorList>
    </citation>
    <scope>NUCLEOTIDE SEQUENCE [LARGE SCALE GENOMIC DNA]</scope>
    <source>
        <strain evidence="2 3">P105</strain>
    </source>
</reference>
<dbReference type="RefSeq" id="WP_194452708.1">
    <property type="nucleotide sequence ID" value="NZ_CP063849.1"/>
</dbReference>
<evidence type="ECO:0000313" key="2">
    <source>
        <dbReference type="EMBL" id="QOY91053.1"/>
    </source>
</evidence>
<dbReference type="Proteomes" id="UP000593892">
    <property type="component" value="Chromosome"/>
</dbReference>
<name>A0A7S7NWG4_PALFE</name>
<keyword evidence="1" id="KW-1133">Transmembrane helix</keyword>
<sequence length="57" mass="6260">MRDRLTYFGGGGLMLGLLCLVGSQAWPLDGWTLTAAEVFIVLGMLLLLARLWKHGLN</sequence>
<evidence type="ECO:0000313" key="3">
    <source>
        <dbReference type="Proteomes" id="UP000593892"/>
    </source>
</evidence>